<dbReference type="Proteomes" id="UP001597375">
    <property type="component" value="Unassembled WGS sequence"/>
</dbReference>
<evidence type="ECO:0000256" key="7">
    <source>
        <dbReference type="SAM" id="Phobius"/>
    </source>
</evidence>
<keyword evidence="3 6" id="KW-0812">Transmembrane</keyword>
<protein>
    <submittedName>
        <fullName evidence="8">Metal ABC transporter permease</fullName>
    </submittedName>
</protein>
<feature type="transmembrane region" description="Helical" evidence="7">
    <location>
        <begin position="224"/>
        <end position="243"/>
    </location>
</feature>
<evidence type="ECO:0000256" key="6">
    <source>
        <dbReference type="RuleBase" id="RU003943"/>
    </source>
</evidence>
<feature type="transmembrane region" description="Helical" evidence="7">
    <location>
        <begin position="249"/>
        <end position="269"/>
    </location>
</feature>
<dbReference type="Gene3D" id="1.10.3470.10">
    <property type="entry name" value="ABC transporter involved in vitamin B12 uptake, BtuC"/>
    <property type="match status" value="1"/>
</dbReference>
<evidence type="ECO:0000256" key="3">
    <source>
        <dbReference type="ARBA" id="ARBA00022692"/>
    </source>
</evidence>
<dbReference type="InterPro" id="IPR037294">
    <property type="entry name" value="ABC_BtuC-like"/>
</dbReference>
<keyword evidence="9" id="KW-1185">Reference proteome</keyword>
<feature type="transmembrane region" description="Helical" evidence="7">
    <location>
        <begin position="200"/>
        <end position="217"/>
    </location>
</feature>
<dbReference type="CDD" id="cd06550">
    <property type="entry name" value="TM_ABC_iron-siderophores_like"/>
    <property type="match status" value="1"/>
</dbReference>
<dbReference type="PANTHER" id="PTHR30477:SF13">
    <property type="entry name" value="IRON TRANSPORT SYSTEM MEMBRANE PROTEIN HI_0360-RELATED"/>
    <property type="match status" value="1"/>
</dbReference>
<dbReference type="SUPFAM" id="SSF81345">
    <property type="entry name" value="ABC transporter involved in vitamin B12 uptake, BtuC"/>
    <property type="match status" value="1"/>
</dbReference>
<evidence type="ECO:0000313" key="8">
    <source>
        <dbReference type="EMBL" id="MFD2257041.1"/>
    </source>
</evidence>
<organism evidence="8 9">
    <name type="scientific">Luteolibacter algae</name>
    <dbReference type="NCBI Taxonomy" id="454151"/>
    <lineage>
        <taxon>Bacteria</taxon>
        <taxon>Pseudomonadati</taxon>
        <taxon>Verrucomicrobiota</taxon>
        <taxon>Verrucomicrobiia</taxon>
        <taxon>Verrucomicrobiales</taxon>
        <taxon>Verrucomicrobiaceae</taxon>
        <taxon>Luteolibacter</taxon>
    </lineage>
</organism>
<dbReference type="RefSeq" id="WP_386820328.1">
    <property type="nucleotide sequence ID" value="NZ_JBHUIT010000017.1"/>
</dbReference>
<evidence type="ECO:0000256" key="4">
    <source>
        <dbReference type="ARBA" id="ARBA00022989"/>
    </source>
</evidence>
<feature type="transmembrane region" description="Helical" evidence="7">
    <location>
        <begin position="20"/>
        <end position="40"/>
    </location>
</feature>
<comment type="similarity">
    <text evidence="2 6">Belongs to the ABC-3 integral membrane protein family.</text>
</comment>
<evidence type="ECO:0000256" key="2">
    <source>
        <dbReference type="ARBA" id="ARBA00008034"/>
    </source>
</evidence>
<dbReference type="EMBL" id="JBHUIT010000017">
    <property type="protein sequence ID" value="MFD2257041.1"/>
    <property type="molecule type" value="Genomic_DNA"/>
</dbReference>
<evidence type="ECO:0000256" key="5">
    <source>
        <dbReference type="ARBA" id="ARBA00023136"/>
    </source>
</evidence>
<feature type="transmembrane region" description="Helical" evidence="7">
    <location>
        <begin position="124"/>
        <end position="153"/>
    </location>
</feature>
<gene>
    <name evidence="8" type="ORF">ACFSSA_10155</name>
</gene>
<name>A0ABW5DAH1_9BACT</name>
<keyword evidence="5 7" id="KW-0472">Membrane</keyword>
<evidence type="ECO:0000313" key="9">
    <source>
        <dbReference type="Proteomes" id="UP001597375"/>
    </source>
</evidence>
<accession>A0ABW5DAH1</accession>
<dbReference type="PANTHER" id="PTHR30477">
    <property type="entry name" value="ABC-TRANSPORTER METAL-BINDING PROTEIN"/>
    <property type="match status" value="1"/>
</dbReference>
<comment type="caution">
    <text evidence="8">The sequence shown here is derived from an EMBL/GenBank/DDBJ whole genome shotgun (WGS) entry which is preliminary data.</text>
</comment>
<feature type="transmembrane region" description="Helical" evidence="7">
    <location>
        <begin position="60"/>
        <end position="86"/>
    </location>
</feature>
<reference evidence="9" key="1">
    <citation type="journal article" date="2019" name="Int. J. Syst. Evol. Microbiol.">
        <title>The Global Catalogue of Microorganisms (GCM) 10K type strain sequencing project: providing services to taxonomists for standard genome sequencing and annotation.</title>
        <authorList>
            <consortium name="The Broad Institute Genomics Platform"/>
            <consortium name="The Broad Institute Genome Sequencing Center for Infectious Disease"/>
            <person name="Wu L."/>
            <person name="Ma J."/>
        </authorList>
    </citation>
    <scope>NUCLEOTIDE SEQUENCE [LARGE SCALE GENOMIC DNA]</scope>
    <source>
        <strain evidence="9">CGMCC 4.7106</strain>
    </source>
</reference>
<feature type="transmembrane region" description="Helical" evidence="7">
    <location>
        <begin position="98"/>
        <end position="118"/>
    </location>
</feature>
<keyword evidence="6" id="KW-0813">Transport</keyword>
<dbReference type="Pfam" id="PF00950">
    <property type="entry name" value="ABC-3"/>
    <property type="match status" value="1"/>
</dbReference>
<keyword evidence="4 7" id="KW-1133">Transmembrane helix</keyword>
<proteinExistence type="inferred from homology"/>
<feature type="transmembrane region" description="Helical" evidence="7">
    <location>
        <begin position="174"/>
        <end position="194"/>
    </location>
</feature>
<dbReference type="InterPro" id="IPR001626">
    <property type="entry name" value="ABC_TroCD"/>
</dbReference>
<evidence type="ECO:0000256" key="1">
    <source>
        <dbReference type="ARBA" id="ARBA00004141"/>
    </source>
</evidence>
<sequence>MNELIEHLIIPFQYEYMLRAVLVSALVGGVCGFLSSFVTLKGWSLMGDALSHAVVPGVALAYIAGIPFVLGAFIAGLLAAGTMVFIKSQSRIREDATIGIVFTAYFALGLVLISLFPARVDLKVILYGNILGIAGFDILQVVGISLVTLLVLGMKWRDLMLFCFDPNQARTLGLNARMLHITLLGLLAATAVAALQAVGAILVIAMLVTPGATAYLLTNRFGTMLWLSSGLGVVTSLVGAYASYYLNGATGGCIVSLQTFVFLCAFFFAPKQGVVAVRLATRKKMLSKETSAGPSK</sequence>
<comment type="subcellular location">
    <subcellularLocation>
        <location evidence="6">Cell membrane</location>
        <topology evidence="6">Multi-pass membrane protein</topology>
    </subcellularLocation>
    <subcellularLocation>
        <location evidence="1">Membrane</location>
        <topology evidence="1">Multi-pass membrane protein</topology>
    </subcellularLocation>
</comment>